<evidence type="ECO:0000313" key="1">
    <source>
        <dbReference type="EMBL" id="MFD0930343.1"/>
    </source>
</evidence>
<gene>
    <name evidence="1" type="ORF">ACFQ1T_11205</name>
</gene>
<proteinExistence type="predicted"/>
<comment type="caution">
    <text evidence="1">The sequence shown here is derived from an EMBL/GenBank/DDBJ whole genome shotgun (WGS) entry which is preliminary data.</text>
</comment>
<evidence type="ECO:0000313" key="2">
    <source>
        <dbReference type="Proteomes" id="UP001597106"/>
    </source>
</evidence>
<name>A0ABW3GJ19_9PROT</name>
<organism evidence="1 2">
    <name type="scientific">Methylophilus glucosoxydans</name>
    <dbReference type="NCBI Taxonomy" id="752553"/>
    <lineage>
        <taxon>Bacteria</taxon>
        <taxon>Pseudomonadati</taxon>
        <taxon>Pseudomonadota</taxon>
        <taxon>Betaproteobacteria</taxon>
        <taxon>Nitrosomonadales</taxon>
        <taxon>Methylophilaceae</taxon>
        <taxon>Methylophilus</taxon>
    </lineage>
</organism>
<dbReference type="Pfam" id="PF08856">
    <property type="entry name" value="DUF1826"/>
    <property type="match status" value="1"/>
</dbReference>
<protein>
    <submittedName>
        <fullName evidence="1">DUF1826 domain-containing protein</fullName>
    </submittedName>
</protein>
<dbReference type="InterPro" id="IPR014955">
    <property type="entry name" value="DUF1826"/>
</dbReference>
<reference evidence="2" key="1">
    <citation type="journal article" date="2019" name="Int. J. Syst. Evol. Microbiol.">
        <title>The Global Catalogue of Microorganisms (GCM) 10K type strain sequencing project: providing services to taxonomists for standard genome sequencing and annotation.</title>
        <authorList>
            <consortium name="The Broad Institute Genomics Platform"/>
            <consortium name="The Broad Institute Genome Sequencing Center for Infectious Disease"/>
            <person name="Wu L."/>
            <person name="Ma J."/>
        </authorList>
    </citation>
    <scope>NUCLEOTIDE SEQUENCE [LARGE SCALE GENOMIC DNA]</scope>
    <source>
        <strain evidence="2">CCUG 59685</strain>
    </source>
</reference>
<dbReference type="Proteomes" id="UP001597106">
    <property type="component" value="Unassembled WGS sequence"/>
</dbReference>
<accession>A0ABW3GJ19</accession>
<dbReference type="EMBL" id="JBHTJW010000002">
    <property type="protein sequence ID" value="MFD0930343.1"/>
    <property type="molecule type" value="Genomic_DNA"/>
</dbReference>
<dbReference type="RefSeq" id="WP_338657481.1">
    <property type="nucleotide sequence ID" value="NZ_JBHTJW010000002.1"/>
</dbReference>
<keyword evidence="2" id="KW-1185">Reference proteome</keyword>
<sequence>MLSVASSPQTASLAPALTPASEPLTFNPLQMLPIFEPEQQVCLVRREAQTAISDYLQLAARSLAPGLRNVISLQPALAPQLCTLPLPAQPGREVFIQELAQLVTVFAELLDCQTVGLRLEVLQKAMCPQFHVDHTGIRLLCTYMGPGTEWLEEAFADRSYLKHRSHLNPPGLNNQQRAGVVLDARGIRQADAFDIVLLKGSQWQGNTVGGAIHRSPVVPEGQTRVVLALDAIRD</sequence>